<accession>A0A7C0VB76</accession>
<feature type="transmembrane region" description="Helical" evidence="7">
    <location>
        <begin position="114"/>
        <end position="138"/>
    </location>
</feature>
<dbReference type="Pfam" id="PF01618">
    <property type="entry name" value="MotA_ExbB"/>
    <property type="match status" value="1"/>
</dbReference>
<keyword evidence="3 7" id="KW-0812">Transmembrane</keyword>
<proteinExistence type="inferred from homology"/>
<evidence type="ECO:0000313" key="9">
    <source>
        <dbReference type="EMBL" id="HDI82649.1"/>
    </source>
</evidence>
<comment type="subcellular location">
    <subcellularLocation>
        <location evidence="1">Cell membrane</location>
        <topology evidence="1">Multi-pass membrane protein</topology>
    </subcellularLocation>
    <subcellularLocation>
        <location evidence="6">Membrane</location>
        <topology evidence="6">Multi-pass membrane protein</topology>
    </subcellularLocation>
</comment>
<organism evidence="9">
    <name type="scientific">candidate division WOR-3 bacterium</name>
    <dbReference type="NCBI Taxonomy" id="2052148"/>
    <lineage>
        <taxon>Bacteria</taxon>
        <taxon>Bacteria division WOR-3</taxon>
    </lineage>
</organism>
<comment type="similarity">
    <text evidence="6">Belongs to the exbB/tolQ family.</text>
</comment>
<keyword evidence="4 7" id="KW-1133">Transmembrane helix</keyword>
<sequence length="162" mass="17816">YRRIRENTDELIRSIKPYLDDGDFTTAINILRQKNSPQAKVIVKGLLNKSRESMEAQAREEVKNLEKGIGVLSSVVAVSPMLGFFGTVVGMIRAFMQIESLGGSVNPSRLAGGIWEALVTTAAGLAVAIIFLILYNILVDRENTVVQEINRVMDEFSPYLGG</sequence>
<keyword evidence="6" id="KW-0813">Transport</keyword>
<dbReference type="Proteomes" id="UP000885847">
    <property type="component" value="Unassembled WGS sequence"/>
</dbReference>
<dbReference type="AlphaFoldDB" id="A0A7C0VB76"/>
<evidence type="ECO:0000259" key="8">
    <source>
        <dbReference type="Pfam" id="PF01618"/>
    </source>
</evidence>
<dbReference type="GO" id="GO:0017038">
    <property type="term" value="P:protein import"/>
    <property type="evidence" value="ECO:0007669"/>
    <property type="project" value="TreeGrafter"/>
</dbReference>
<evidence type="ECO:0000256" key="4">
    <source>
        <dbReference type="ARBA" id="ARBA00022989"/>
    </source>
</evidence>
<evidence type="ECO:0000256" key="6">
    <source>
        <dbReference type="RuleBase" id="RU004057"/>
    </source>
</evidence>
<protein>
    <submittedName>
        <fullName evidence="9">MotA/TolQ/ExbB proton channel family protein</fullName>
    </submittedName>
</protein>
<comment type="caution">
    <text evidence="9">The sequence shown here is derived from an EMBL/GenBank/DDBJ whole genome shotgun (WGS) entry which is preliminary data.</text>
</comment>
<keyword evidence="5 7" id="KW-0472">Membrane</keyword>
<dbReference type="PANTHER" id="PTHR30625:SF17">
    <property type="entry name" value="TOLQ-RELATED"/>
    <property type="match status" value="1"/>
</dbReference>
<evidence type="ECO:0000256" key="7">
    <source>
        <dbReference type="SAM" id="Phobius"/>
    </source>
</evidence>
<dbReference type="EMBL" id="DQWE01000113">
    <property type="protein sequence ID" value="HDI82649.1"/>
    <property type="molecule type" value="Genomic_DNA"/>
</dbReference>
<dbReference type="GO" id="GO:0005886">
    <property type="term" value="C:plasma membrane"/>
    <property type="evidence" value="ECO:0007669"/>
    <property type="project" value="UniProtKB-SubCell"/>
</dbReference>
<reference evidence="9" key="1">
    <citation type="journal article" date="2020" name="mSystems">
        <title>Genome- and Community-Level Interaction Insights into Carbon Utilization and Element Cycling Functions of Hydrothermarchaeota in Hydrothermal Sediment.</title>
        <authorList>
            <person name="Zhou Z."/>
            <person name="Liu Y."/>
            <person name="Xu W."/>
            <person name="Pan J."/>
            <person name="Luo Z.H."/>
            <person name="Li M."/>
        </authorList>
    </citation>
    <scope>NUCLEOTIDE SEQUENCE [LARGE SCALE GENOMIC DNA]</scope>
    <source>
        <strain evidence="9">HyVt-102</strain>
    </source>
</reference>
<feature type="transmembrane region" description="Helical" evidence="7">
    <location>
        <begin position="69"/>
        <end position="94"/>
    </location>
</feature>
<evidence type="ECO:0000256" key="1">
    <source>
        <dbReference type="ARBA" id="ARBA00004651"/>
    </source>
</evidence>
<gene>
    <name evidence="9" type="ORF">ENF18_02515</name>
</gene>
<evidence type="ECO:0000256" key="5">
    <source>
        <dbReference type="ARBA" id="ARBA00023136"/>
    </source>
</evidence>
<keyword evidence="2" id="KW-1003">Cell membrane</keyword>
<dbReference type="InterPro" id="IPR002898">
    <property type="entry name" value="MotA_ExbB_proton_chnl"/>
</dbReference>
<evidence type="ECO:0000256" key="2">
    <source>
        <dbReference type="ARBA" id="ARBA00022475"/>
    </source>
</evidence>
<feature type="domain" description="MotA/TolQ/ExbB proton channel" evidence="8">
    <location>
        <begin position="46"/>
        <end position="149"/>
    </location>
</feature>
<evidence type="ECO:0000256" key="3">
    <source>
        <dbReference type="ARBA" id="ARBA00022692"/>
    </source>
</evidence>
<keyword evidence="6" id="KW-0653">Protein transport</keyword>
<feature type="non-terminal residue" evidence="9">
    <location>
        <position position="1"/>
    </location>
</feature>
<dbReference type="PANTHER" id="PTHR30625">
    <property type="entry name" value="PROTEIN TOLQ"/>
    <property type="match status" value="1"/>
</dbReference>
<dbReference type="InterPro" id="IPR050790">
    <property type="entry name" value="ExbB/TolQ_transport"/>
</dbReference>
<name>A0A7C0VB76_UNCW3</name>